<evidence type="ECO:0000313" key="8">
    <source>
        <dbReference type="Proteomes" id="UP000594263"/>
    </source>
</evidence>
<dbReference type="EnsemblPlants" id="Kaladp0046s0068.1.v1.1">
    <property type="protein sequence ID" value="Kaladp0046s0068.1.v1.1.CDS.1"/>
    <property type="gene ID" value="Kaladp0046s0068.v1.1"/>
</dbReference>
<dbReference type="GO" id="GO:0009523">
    <property type="term" value="C:photosystem II"/>
    <property type="evidence" value="ECO:0007669"/>
    <property type="project" value="UniProtKB-KW"/>
</dbReference>
<evidence type="ECO:0000313" key="7">
    <source>
        <dbReference type="EnsemblPlants" id="Kaladp0046s0068.1.v1.1.CDS.1"/>
    </source>
</evidence>
<evidence type="ECO:0000256" key="2">
    <source>
        <dbReference type="ARBA" id="ARBA00022692"/>
    </source>
</evidence>
<dbReference type="PANTHER" id="PTHR34455">
    <property type="entry name" value="OS07G0673550 PROTEIN"/>
    <property type="match status" value="1"/>
</dbReference>
<dbReference type="Gramene" id="Kaladp0046s0068.1.v1.1">
    <property type="protein sequence ID" value="Kaladp0046s0068.1.v1.1.CDS.1"/>
    <property type="gene ID" value="Kaladp0046s0068.v1.1"/>
</dbReference>
<dbReference type="Proteomes" id="UP000594263">
    <property type="component" value="Unplaced"/>
</dbReference>
<evidence type="ECO:0000256" key="6">
    <source>
        <dbReference type="SAM" id="Phobius"/>
    </source>
</evidence>
<protein>
    <recommendedName>
        <fullName evidence="9">Photosystem II subunit X</fullName>
    </recommendedName>
</protein>
<feature type="transmembrane region" description="Helical" evidence="6">
    <location>
        <begin position="88"/>
        <end position="109"/>
    </location>
</feature>
<dbReference type="AlphaFoldDB" id="A0A7N0TVW7"/>
<evidence type="ECO:0000256" key="1">
    <source>
        <dbReference type="ARBA" id="ARBA00022531"/>
    </source>
</evidence>
<keyword evidence="5" id="KW-0604">Photosystem II</keyword>
<evidence type="ECO:0000256" key="5">
    <source>
        <dbReference type="ARBA" id="ARBA00023276"/>
    </source>
</evidence>
<dbReference type="InterPro" id="IPR009518">
    <property type="entry name" value="PSII_PsbX"/>
</dbReference>
<dbReference type="GO" id="GO:0015979">
    <property type="term" value="P:photosynthesis"/>
    <property type="evidence" value="ECO:0007669"/>
    <property type="project" value="UniProtKB-KW"/>
</dbReference>
<evidence type="ECO:0008006" key="9">
    <source>
        <dbReference type="Google" id="ProtNLM"/>
    </source>
</evidence>
<keyword evidence="1" id="KW-0602">Photosynthesis</keyword>
<keyword evidence="2 6" id="KW-0812">Transmembrane</keyword>
<evidence type="ECO:0000256" key="4">
    <source>
        <dbReference type="ARBA" id="ARBA00023136"/>
    </source>
</evidence>
<organism evidence="7 8">
    <name type="scientific">Kalanchoe fedtschenkoi</name>
    <name type="common">Lavender scallops</name>
    <name type="synonym">South American air plant</name>
    <dbReference type="NCBI Taxonomy" id="63787"/>
    <lineage>
        <taxon>Eukaryota</taxon>
        <taxon>Viridiplantae</taxon>
        <taxon>Streptophyta</taxon>
        <taxon>Embryophyta</taxon>
        <taxon>Tracheophyta</taxon>
        <taxon>Spermatophyta</taxon>
        <taxon>Magnoliopsida</taxon>
        <taxon>eudicotyledons</taxon>
        <taxon>Gunneridae</taxon>
        <taxon>Pentapetalae</taxon>
        <taxon>Saxifragales</taxon>
        <taxon>Crassulaceae</taxon>
        <taxon>Kalanchoe</taxon>
    </lineage>
</organism>
<name>A0A7N0TVW7_KALFE</name>
<sequence>MASTTALSVAMAIPSSDKLSPSSLFKPLLPRLSSKSHASSKGSAALKVQASMTEKLATGVTAGVLTAAMMVPDVAEAATGGSASLQNFLYSILAGGVVLAAIFGAVIGVSNFDPVKRI</sequence>
<keyword evidence="8" id="KW-1185">Reference proteome</keyword>
<dbReference type="Gene3D" id="1.20.5.510">
    <property type="entry name" value="Single helix bin"/>
    <property type="match status" value="1"/>
</dbReference>
<dbReference type="Pfam" id="PF06596">
    <property type="entry name" value="PsbX"/>
    <property type="match status" value="1"/>
</dbReference>
<keyword evidence="3 6" id="KW-1133">Transmembrane helix</keyword>
<keyword evidence="4 6" id="KW-0472">Membrane</keyword>
<dbReference type="PANTHER" id="PTHR34455:SF1">
    <property type="entry name" value="OS07G0673550 PROTEIN"/>
    <property type="match status" value="1"/>
</dbReference>
<proteinExistence type="predicted"/>
<reference evidence="7" key="1">
    <citation type="submission" date="2021-01" db="UniProtKB">
        <authorList>
            <consortium name="EnsemblPlants"/>
        </authorList>
    </citation>
    <scope>IDENTIFICATION</scope>
</reference>
<accession>A0A7N0TVW7</accession>
<evidence type="ECO:0000256" key="3">
    <source>
        <dbReference type="ARBA" id="ARBA00022989"/>
    </source>
</evidence>